<dbReference type="AlphaFoldDB" id="A0A7I7QCP7"/>
<dbReference type="EMBL" id="AP022587">
    <property type="protein sequence ID" value="BBY24039.1"/>
    <property type="molecule type" value="Genomic_DNA"/>
</dbReference>
<evidence type="ECO:0000313" key="2">
    <source>
        <dbReference type="Proteomes" id="UP000467130"/>
    </source>
</evidence>
<sequence length="117" mass="12321">MAVRGPEHGGELRQKRIGHVLARPYVTPTAFELIGQLGHDVGAGHVLVQDLDRGAVAALVNLAQHGGRGIPIFRCRCAFGDGQLVTHRKVELLGVSGTESLPAALELENLEPCCGGP</sequence>
<proteinExistence type="predicted"/>
<gene>
    <name evidence="1" type="ORF">MSTO_42440</name>
</gene>
<name>A0A7I7QCP7_9MYCO</name>
<dbReference type="KEGG" id="msto:MSTO_42440"/>
<evidence type="ECO:0000313" key="1">
    <source>
        <dbReference type="EMBL" id="BBY24039.1"/>
    </source>
</evidence>
<dbReference type="Proteomes" id="UP000467130">
    <property type="component" value="Chromosome"/>
</dbReference>
<keyword evidence="2" id="KW-1185">Reference proteome</keyword>
<protein>
    <submittedName>
        <fullName evidence="1">Uncharacterized protein</fullName>
    </submittedName>
</protein>
<organism evidence="1 2">
    <name type="scientific">Mycobacterium stomatepiae</name>
    <dbReference type="NCBI Taxonomy" id="470076"/>
    <lineage>
        <taxon>Bacteria</taxon>
        <taxon>Bacillati</taxon>
        <taxon>Actinomycetota</taxon>
        <taxon>Actinomycetes</taxon>
        <taxon>Mycobacteriales</taxon>
        <taxon>Mycobacteriaceae</taxon>
        <taxon>Mycobacterium</taxon>
        <taxon>Mycobacterium simiae complex</taxon>
    </lineage>
</organism>
<reference evidence="1 2" key="1">
    <citation type="journal article" date="2019" name="Emerg. Microbes Infect.">
        <title>Comprehensive subspecies identification of 175 nontuberculous mycobacteria species based on 7547 genomic profiles.</title>
        <authorList>
            <person name="Matsumoto Y."/>
            <person name="Kinjo T."/>
            <person name="Motooka D."/>
            <person name="Nabeya D."/>
            <person name="Jung N."/>
            <person name="Uechi K."/>
            <person name="Horii T."/>
            <person name="Iida T."/>
            <person name="Fujita J."/>
            <person name="Nakamura S."/>
        </authorList>
    </citation>
    <scope>NUCLEOTIDE SEQUENCE [LARGE SCALE GENOMIC DNA]</scope>
    <source>
        <strain evidence="1 2">JCM 17783</strain>
    </source>
</reference>
<accession>A0A7I7QCP7</accession>